<name>A0A0A7I4W3_9BIFI</name>
<evidence type="ECO:0000313" key="3">
    <source>
        <dbReference type="EMBL" id="AIZ15263.1"/>
    </source>
</evidence>
<evidence type="ECO:0000313" key="4">
    <source>
        <dbReference type="Proteomes" id="UP000030625"/>
    </source>
</evidence>
<dbReference type="EMBL" id="CP007456">
    <property type="protein sequence ID" value="AIZ15263.1"/>
    <property type="molecule type" value="Genomic_DNA"/>
</dbReference>
<dbReference type="STRING" id="1447716.AH68_09725"/>
<dbReference type="Pfam" id="PF25591">
    <property type="entry name" value="LRV_2"/>
    <property type="match status" value="1"/>
</dbReference>
<feature type="compositionally biased region" description="Pro residues" evidence="1">
    <location>
        <begin position="87"/>
        <end position="103"/>
    </location>
</feature>
<protein>
    <recommendedName>
        <fullName evidence="2">Leucine rich repeat variant domain-containing protein</fullName>
    </recommendedName>
</protein>
<evidence type="ECO:0000259" key="2">
    <source>
        <dbReference type="Pfam" id="PF25591"/>
    </source>
</evidence>
<dbReference type="InterPro" id="IPR057893">
    <property type="entry name" value="LRV_2"/>
</dbReference>
<dbReference type="HOGENOM" id="CLU_127511_0_0_11"/>
<dbReference type="AlphaFoldDB" id="A0A0A7I4W3"/>
<reference evidence="3 4" key="1">
    <citation type="journal article" date="2015" name="Genome Announc.">
        <title>Complete and Assembled Genome Sequence of Bifidobacterium kashiwanohense PV20-2, Isolated from the Feces of an Anemic Kenyan Infant.</title>
        <authorList>
            <person name="Vazquez-Gutierrez P."/>
            <person name="Lacroix C."/>
            <person name="Chassard C."/>
            <person name="Klumpp J."/>
            <person name="Jans C."/>
            <person name="Stevens M.J."/>
        </authorList>
    </citation>
    <scope>NUCLEOTIDE SEQUENCE [LARGE SCALE GENOMIC DNA]</scope>
    <source>
        <strain evidence="3 4">PV20-2</strain>
    </source>
</reference>
<feature type="compositionally biased region" description="Basic and acidic residues" evidence="1">
    <location>
        <begin position="22"/>
        <end position="43"/>
    </location>
</feature>
<organism evidence="3 4">
    <name type="scientific">Bifidobacterium catenulatum PV20-2</name>
    <dbReference type="NCBI Taxonomy" id="1447716"/>
    <lineage>
        <taxon>Bacteria</taxon>
        <taxon>Bacillati</taxon>
        <taxon>Actinomycetota</taxon>
        <taxon>Actinomycetes</taxon>
        <taxon>Bifidobacteriales</taxon>
        <taxon>Bifidobacteriaceae</taxon>
        <taxon>Bifidobacterium</taxon>
    </lineage>
</organism>
<dbReference type="Proteomes" id="UP000030625">
    <property type="component" value="Chromosome"/>
</dbReference>
<feature type="domain" description="Leucine rich repeat variant" evidence="2">
    <location>
        <begin position="108"/>
        <end position="163"/>
    </location>
</feature>
<sequence>MPNMCAAHSRHKAHGRRKAHEHRWSKARERGLGGPRQSDDTGRSRGPFGIREKRKPGESRKAHRATRRHARNRTHRHAYRTRREPPSYQPKPRPKPLVEPPSPPIPLTPLVACSPGTPQDVLWHIAEYAPQLRKWLIANPSATPAMLEYLAQVGGPDVARSLQILLESLESRTLDAIAYEG</sequence>
<gene>
    <name evidence="3" type="ORF">AH68_09725</name>
</gene>
<evidence type="ECO:0000256" key="1">
    <source>
        <dbReference type="SAM" id="MobiDB-lite"/>
    </source>
</evidence>
<feature type="region of interest" description="Disordered" evidence="1">
    <location>
        <begin position="1"/>
        <end position="103"/>
    </location>
</feature>
<feature type="compositionally biased region" description="Basic residues" evidence="1">
    <location>
        <begin position="8"/>
        <end position="21"/>
    </location>
</feature>
<feature type="compositionally biased region" description="Basic residues" evidence="1">
    <location>
        <begin position="61"/>
        <end position="80"/>
    </location>
</feature>
<accession>A0A0A7I4W3</accession>
<proteinExistence type="predicted"/>
<dbReference type="KEGG" id="bka:AH68_09725"/>